<dbReference type="EMBL" id="QNVY02000001">
    <property type="protein sequence ID" value="RYJ52668.1"/>
    <property type="molecule type" value="Genomic_DNA"/>
</dbReference>
<dbReference type="InterPro" id="IPR023996">
    <property type="entry name" value="TonB-dep_OMP_SusC/RagA"/>
</dbReference>
<dbReference type="Pfam" id="PF07715">
    <property type="entry name" value="Plug"/>
    <property type="match status" value="1"/>
</dbReference>
<dbReference type="InterPro" id="IPR036942">
    <property type="entry name" value="Beta-barrel_TonB_sf"/>
</dbReference>
<keyword evidence="8" id="KW-0732">Signal</keyword>
<comment type="caution">
    <text evidence="10">The sequence shown here is derived from an EMBL/GenBank/DDBJ whole genome shotgun (WGS) entry which is preliminary data.</text>
</comment>
<evidence type="ECO:0000256" key="4">
    <source>
        <dbReference type="ARBA" id="ARBA00022692"/>
    </source>
</evidence>
<protein>
    <submittedName>
        <fullName evidence="10">SusC/RagA family TonB-linked outer membrane protein</fullName>
    </submittedName>
</protein>
<evidence type="ECO:0000256" key="8">
    <source>
        <dbReference type="SAM" id="SignalP"/>
    </source>
</evidence>
<feature type="domain" description="TonB-dependent receptor plug" evidence="9">
    <location>
        <begin position="115"/>
        <end position="234"/>
    </location>
</feature>
<comment type="subcellular location">
    <subcellularLocation>
        <location evidence="1 7">Cell outer membrane</location>
        <topology evidence="1 7">Multi-pass membrane protein</topology>
    </subcellularLocation>
</comment>
<dbReference type="SUPFAM" id="SSF56935">
    <property type="entry name" value="Porins"/>
    <property type="match status" value="1"/>
</dbReference>
<dbReference type="GO" id="GO:0009279">
    <property type="term" value="C:cell outer membrane"/>
    <property type="evidence" value="ECO:0007669"/>
    <property type="project" value="UniProtKB-SubCell"/>
</dbReference>
<evidence type="ECO:0000256" key="5">
    <source>
        <dbReference type="ARBA" id="ARBA00023136"/>
    </source>
</evidence>
<dbReference type="NCBIfam" id="TIGR04057">
    <property type="entry name" value="SusC_RagA_signa"/>
    <property type="match status" value="1"/>
</dbReference>
<dbReference type="Proteomes" id="UP000253235">
    <property type="component" value="Unassembled WGS sequence"/>
</dbReference>
<dbReference type="RefSeq" id="WP_113665242.1">
    <property type="nucleotide sequence ID" value="NZ_QNVY02000001.1"/>
</dbReference>
<dbReference type="InterPro" id="IPR008969">
    <property type="entry name" value="CarboxyPept-like_regulatory"/>
</dbReference>
<keyword evidence="11" id="KW-1185">Reference proteome</keyword>
<feature type="signal peptide" evidence="8">
    <location>
        <begin position="1"/>
        <end position="22"/>
    </location>
</feature>
<dbReference type="InterPro" id="IPR037066">
    <property type="entry name" value="Plug_dom_sf"/>
</dbReference>
<dbReference type="OrthoDB" id="9768177at2"/>
<evidence type="ECO:0000256" key="6">
    <source>
        <dbReference type="ARBA" id="ARBA00023237"/>
    </source>
</evidence>
<evidence type="ECO:0000259" key="9">
    <source>
        <dbReference type="Pfam" id="PF07715"/>
    </source>
</evidence>
<name>A0A482TMH9_9FLAO</name>
<organism evidence="10 11">
    <name type="scientific">Flavobacterium petrolei</name>
    <dbReference type="NCBI Taxonomy" id="2259594"/>
    <lineage>
        <taxon>Bacteria</taxon>
        <taxon>Pseudomonadati</taxon>
        <taxon>Bacteroidota</taxon>
        <taxon>Flavobacteriia</taxon>
        <taxon>Flavobacteriales</taxon>
        <taxon>Flavobacteriaceae</taxon>
        <taxon>Flavobacterium</taxon>
    </lineage>
</organism>
<evidence type="ECO:0000313" key="10">
    <source>
        <dbReference type="EMBL" id="RYJ52668.1"/>
    </source>
</evidence>
<evidence type="ECO:0000256" key="1">
    <source>
        <dbReference type="ARBA" id="ARBA00004571"/>
    </source>
</evidence>
<evidence type="ECO:0000256" key="2">
    <source>
        <dbReference type="ARBA" id="ARBA00022448"/>
    </source>
</evidence>
<keyword evidence="5 7" id="KW-0472">Membrane</keyword>
<proteinExistence type="inferred from homology"/>
<dbReference type="InterPro" id="IPR012910">
    <property type="entry name" value="Plug_dom"/>
</dbReference>
<keyword evidence="4 7" id="KW-0812">Transmembrane</keyword>
<comment type="similarity">
    <text evidence="7">Belongs to the TonB-dependent receptor family.</text>
</comment>
<dbReference type="Pfam" id="PF13715">
    <property type="entry name" value="CarbopepD_reg_2"/>
    <property type="match status" value="1"/>
</dbReference>
<dbReference type="NCBIfam" id="TIGR04056">
    <property type="entry name" value="OMP_RagA_SusC"/>
    <property type="match status" value="1"/>
</dbReference>
<dbReference type="InterPro" id="IPR039426">
    <property type="entry name" value="TonB-dep_rcpt-like"/>
</dbReference>
<dbReference type="Gene3D" id="2.40.170.20">
    <property type="entry name" value="TonB-dependent receptor, beta-barrel domain"/>
    <property type="match status" value="1"/>
</dbReference>
<reference evidence="10 11" key="1">
    <citation type="submission" date="2019-01" db="EMBL/GenBank/DDBJ databases">
        <title>Flavobacterium sp. nov. isolated from arctic soil.</title>
        <authorList>
            <person name="Kim D.-U."/>
        </authorList>
    </citation>
    <scope>NUCLEOTIDE SEQUENCE [LARGE SCALE GENOMIC DNA]</scope>
    <source>
        <strain evidence="10 11">Kopri-42</strain>
    </source>
</reference>
<evidence type="ECO:0000256" key="7">
    <source>
        <dbReference type="PROSITE-ProRule" id="PRU01360"/>
    </source>
</evidence>
<dbReference type="AlphaFoldDB" id="A0A482TMH9"/>
<gene>
    <name evidence="10" type="ORF">DR871_001040</name>
</gene>
<accession>A0A482TMH9</accession>
<dbReference type="PROSITE" id="PS52016">
    <property type="entry name" value="TONB_DEPENDENT_REC_3"/>
    <property type="match status" value="1"/>
</dbReference>
<dbReference type="InterPro" id="IPR023997">
    <property type="entry name" value="TonB-dep_OMP_SusC/RagA_CS"/>
</dbReference>
<evidence type="ECO:0000256" key="3">
    <source>
        <dbReference type="ARBA" id="ARBA00022452"/>
    </source>
</evidence>
<evidence type="ECO:0000313" key="11">
    <source>
        <dbReference type="Proteomes" id="UP000253235"/>
    </source>
</evidence>
<keyword evidence="6 7" id="KW-0998">Cell outer membrane</keyword>
<dbReference type="Gene3D" id="2.170.130.10">
    <property type="entry name" value="TonB-dependent receptor, plug domain"/>
    <property type="match status" value="1"/>
</dbReference>
<sequence>MRLKFKWIYALLMALSLQFAFAQERTVTGVVSDAIGSIPGVNIVIKGTNKSVQSDLDGKYAIKANAGDVLVFSFVGMQDFSSVVGASSVVNVKMKEEGKVLEEVVIMGYVSKGKNQVTGSVKQLSGESLRGVPVVSVDQALQGKVAGLQISQSSGTPGSVQDIRIRGVGSVSASNQPLYVIDGVPVINSNFSGSDNVSTLSPLASISSNDIESMTVLKDASATSAYGARGSNGVIIITTKKGKSGKTAFNVNTSVGFQNNAVKGQTPLTGAERKELYLDAVYNTYGASKGFTRNGAEGFLLGTSEGLSIDDNFAGLQYWNGKEGNWAEILKNKDAVLRTFDISASGGDEKSTFNLSLGYNKTDATVIGSDFKRLTAKIGMTRKLTEDVKFSTNNSFSDSKQSGVLEGGGFFANPHLARYFMNPWVNPYNEDGSLNIEDIKSYTGLPNTLYVVENNLIENNLARILSNNTLEWRISDRFKYKSVFGIDYNLATYHQYDNPIHGDGADVNGDASQQVSRNLNLVAQNSINYNYRYKDHSFDATALFEYQKNTYNELGAYGENIASGGLTYVDNVVSNISVNGNYQDWLNVSYLGLLNYNYKSKYVVDFTYRKEGSSRFAPTRRFGDFWSVGSAWNAHKEEFMQNSIFNELKVRGSVGTSGNNEIDLNQYQALLAYDTNYAGNPTIYPSTYGNLDLQWEKNRMIDLGVDFGILNNRISGSIGVYNKRTFDLLQDVPLSRTTGFNSLSANVGEIVNKGIEVDLTFAAFQTKNFNWTISANYALNHNEVTKLAKDASGTDINIATGTKITKVGEAVGTWNMRKWAGVNPDNGLPLWFVNGVDGAVTSVYNEAKVAIQGKSLPTYSGGVSTHLDYKGLFFDASVYFAGGNKVFEDWAGYTQSTGQRTIVFYNGVNTLLDRWQNPGDITDVPKMDLTSTGNNSASSSTRFLYDGDYIRIKDLVIGYSFDKELVERMSLDGLTLSLRGSNLFTFVKDSRLKYDPEVRADGFTRLTTPPVKSVTFAVNFKF</sequence>
<keyword evidence="2 7" id="KW-0813">Transport</keyword>
<keyword evidence="3 7" id="KW-1134">Transmembrane beta strand</keyword>
<feature type="chain" id="PRO_5019802104" evidence="8">
    <location>
        <begin position="23"/>
        <end position="1022"/>
    </location>
</feature>
<dbReference type="SUPFAM" id="SSF49464">
    <property type="entry name" value="Carboxypeptidase regulatory domain-like"/>
    <property type="match status" value="1"/>
</dbReference>